<name>A0A8J7TM30_9BACT</name>
<reference evidence="1" key="1">
    <citation type="submission" date="2021-02" db="EMBL/GenBank/DDBJ databases">
        <title>Genome-Resolved Metagenomics of a Microbial Community Performing Photosynthetic Biological Nutrient Removal.</title>
        <authorList>
            <person name="Mcdaniel E.A."/>
        </authorList>
    </citation>
    <scope>NUCLEOTIDE SEQUENCE</scope>
    <source>
        <strain evidence="1">UWPOB_OBS1</strain>
    </source>
</reference>
<evidence type="ECO:0000313" key="1">
    <source>
        <dbReference type="EMBL" id="MBN8660591.1"/>
    </source>
</evidence>
<comment type="caution">
    <text evidence="1">The sequence shown here is derived from an EMBL/GenBank/DDBJ whole genome shotgun (WGS) entry which is preliminary data.</text>
</comment>
<evidence type="ECO:0000313" key="2">
    <source>
        <dbReference type="Proteomes" id="UP000664277"/>
    </source>
</evidence>
<organism evidence="1 2">
    <name type="scientific">Candidatus Obscuribacter phosphatis</name>
    <dbReference type="NCBI Taxonomy" id="1906157"/>
    <lineage>
        <taxon>Bacteria</taxon>
        <taxon>Bacillati</taxon>
        <taxon>Candidatus Melainabacteria</taxon>
        <taxon>Candidatus Obscuribacterales</taxon>
        <taxon>Candidatus Obscuribacteraceae</taxon>
        <taxon>Candidatus Obscuribacter</taxon>
    </lineage>
</organism>
<gene>
    <name evidence="1" type="ORF">J0M35_09530</name>
</gene>
<dbReference type="AlphaFoldDB" id="A0A8J7TM30"/>
<dbReference type="Proteomes" id="UP000664277">
    <property type="component" value="Unassembled WGS sequence"/>
</dbReference>
<accession>A0A8J7TM30</accession>
<sequence>MLLWQGCAQAELVSYPYDWTIEIKSKPLIRQFQFSGSQLKQVEKLDIHYHPAKDNETKTQYEYLWYSKGKALGLEKKRKFDLPEGEGVAIRVTHSAVPTEGEKKACAGAILRVALDAFLNKNPVVQVRLPHSSFNDIANRLEELGMQVAPDSPDDFSGGYSSNLTLYLYSEPDGLKRVLYR</sequence>
<proteinExistence type="predicted"/>
<dbReference type="EMBL" id="JAFLCK010000011">
    <property type="protein sequence ID" value="MBN8660591.1"/>
    <property type="molecule type" value="Genomic_DNA"/>
</dbReference>
<protein>
    <submittedName>
        <fullName evidence="1">Uncharacterized protein</fullName>
    </submittedName>
</protein>